<proteinExistence type="predicted"/>
<organism evidence="2 3">
    <name type="scientific">Paxillus involutus ATCC 200175</name>
    <dbReference type="NCBI Taxonomy" id="664439"/>
    <lineage>
        <taxon>Eukaryota</taxon>
        <taxon>Fungi</taxon>
        <taxon>Dikarya</taxon>
        <taxon>Basidiomycota</taxon>
        <taxon>Agaricomycotina</taxon>
        <taxon>Agaricomycetes</taxon>
        <taxon>Agaricomycetidae</taxon>
        <taxon>Boletales</taxon>
        <taxon>Paxilineae</taxon>
        <taxon>Paxillaceae</taxon>
        <taxon>Paxillus</taxon>
    </lineage>
</organism>
<evidence type="ECO:0000256" key="1">
    <source>
        <dbReference type="SAM" id="MobiDB-lite"/>
    </source>
</evidence>
<dbReference type="AlphaFoldDB" id="A0A0C9TYX0"/>
<evidence type="ECO:0000313" key="3">
    <source>
        <dbReference type="Proteomes" id="UP000053647"/>
    </source>
</evidence>
<accession>A0A0C9TYX0</accession>
<dbReference type="EMBL" id="KN819363">
    <property type="protein sequence ID" value="KIJ12501.1"/>
    <property type="molecule type" value="Genomic_DNA"/>
</dbReference>
<protein>
    <submittedName>
        <fullName evidence="2">Unplaced genomic scaffold PAXINscaffold_41, whole genome shotgun sequence</fullName>
    </submittedName>
</protein>
<feature type="compositionally biased region" description="Acidic residues" evidence="1">
    <location>
        <begin position="30"/>
        <end position="48"/>
    </location>
</feature>
<feature type="region of interest" description="Disordered" evidence="1">
    <location>
        <begin position="1"/>
        <end position="168"/>
    </location>
</feature>
<evidence type="ECO:0000313" key="2">
    <source>
        <dbReference type="EMBL" id="KIJ12501.1"/>
    </source>
</evidence>
<gene>
    <name evidence="2" type="ORF">PAXINDRAFT_14699</name>
</gene>
<dbReference type="HOGENOM" id="CLU_555604_0_0_1"/>
<dbReference type="OrthoDB" id="2682674at2759"/>
<dbReference type="Proteomes" id="UP000053647">
    <property type="component" value="Unassembled WGS sequence"/>
</dbReference>
<keyword evidence="3" id="KW-1185">Reference proteome</keyword>
<sequence>MKSLVALDTNRDKSHSTNARVSQSQPAPDEPQDDQSNDGNGTDDENEEAGGVVKCKDDNHMNNNNNANLDLGEGGGCDSAPRDEEDGDREEDGDGGEDKQDDECQHKQEGKHLKGKVFKLNTSALPKPPVKAVVRQQWCNLKKQSRRDHPKDSSSSHAQGKHQHTGICGRPVQATLTEDESTGFDDVAMGASGTGAKTKCEKSKKFKNKDLPGLPETMNTWRLHIVPMFCDYTTTLDDPWEISDTVSYAQKLWNTFFLKLKHTVRYKDDPLKQQVYNWWSAFTSRAEKAVEAFFDRYPFFNDPRECADYVKWAVPEPTKTLDNFGGKVLIPPSTYPYMWKEFDNSDPDNLVQTGAFMHSCILDTFAFYLETIEHLPESQQRSSNGQWPRAALTLSTVAVERAFGQWDTGYFVPLSKADSKFSNKLWGYTTSEVMESVDRVSEKKWRKIYKEAKKYVGAYNAKQSKAALCAKAQVKISGRAPCYEEDSSDEV</sequence>
<reference evidence="2 3" key="1">
    <citation type="submission" date="2014-06" db="EMBL/GenBank/DDBJ databases">
        <authorList>
            <consortium name="DOE Joint Genome Institute"/>
            <person name="Kuo A."/>
            <person name="Kohler A."/>
            <person name="Nagy L.G."/>
            <person name="Floudas D."/>
            <person name="Copeland A."/>
            <person name="Barry K.W."/>
            <person name="Cichocki N."/>
            <person name="Veneault-Fourrey C."/>
            <person name="LaButti K."/>
            <person name="Lindquist E.A."/>
            <person name="Lipzen A."/>
            <person name="Lundell T."/>
            <person name="Morin E."/>
            <person name="Murat C."/>
            <person name="Sun H."/>
            <person name="Tunlid A."/>
            <person name="Henrissat B."/>
            <person name="Grigoriev I.V."/>
            <person name="Hibbett D.S."/>
            <person name="Martin F."/>
            <person name="Nordberg H.P."/>
            <person name="Cantor M.N."/>
            <person name="Hua S.X."/>
        </authorList>
    </citation>
    <scope>NUCLEOTIDE SEQUENCE [LARGE SCALE GENOMIC DNA]</scope>
    <source>
        <strain evidence="2 3">ATCC 200175</strain>
    </source>
</reference>
<name>A0A0C9TYX0_PAXIN</name>
<reference evidence="3" key="2">
    <citation type="submission" date="2015-01" db="EMBL/GenBank/DDBJ databases">
        <title>Evolutionary Origins and Diversification of the Mycorrhizal Mutualists.</title>
        <authorList>
            <consortium name="DOE Joint Genome Institute"/>
            <consortium name="Mycorrhizal Genomics Consortium"/>
            <person name="Kohler A."/>
            <person name="Kuo A."/>
            <person name="Nagy L.G."/>
            <person name="Floudas D."/>
            <person name="Copeland A."/>
            <person name="Barry K.W."/>
            <person name="Cichocki N."/>
            <person name="Veneault-Fourrey C."/>
            <person name="LaButti K."/>
            <person name="Lindquist E.A."/>
            <person name="Lipzen A."/>
            <person name="Lundell T."/>
            <person name="Morin E."/>
            <person name="Murat C."/>
            <person name="Riley R."/>
            <person name="Ohm R."/>
            <person name="Sun H."/>
            <person name="Tunlid A."/>
            <person name="Henrissat B."/>
            <person name="Grigoriev I.V."/>
            <person name="Hibbett D.S."/>
            <person name="Martin F."/>
        </authorList>
    </citation>
    <scope>NUCLEOTIDE SEQUENCE [LARGE SCALE GENOMIC DNA]</scope>
    <source>
        <strain evidence="3">ATCC 200175</strain>
    </source>
</reference>
<feature type="compositionally biased region" description="Polar residues" evidence="1">
    <location>
        <begin position="16"/>
        <end position="26"/>
    </location>
</feature>
<feature type="compositionally biased region" description="Acidic residues" evidence="1">
    <location>
        <begin position="83"/>
        <end position="95"/>
    </location>
</feature>
<feature type="compositionally biased region" description="Basic and acidic residues" evidence="1">
    <location>
        <begin position="96"/>
        <end position="112"/>
    </location>
</feature>